<dbReference type="SMART" id="SM00717">
    <property type="entry name" value="SANT"/>
    <property type="match status" value="1"/>
</dbReference>
<feature type="region of interest" description="Disordered" evidence="4">
    <location>
        <begin position="226"/>
        <end position="251"/>
    </location>
</feature>
<evidence type="ECO:0008006" key="11">
    <source>
        <dbReference type="Google" id="ProtNLM"/>
    </source>
</evidence>
<dbReference type="Gene3D" id="1.10.10.60">
    <property type="entry name" value="Homeodomain-like"/>
    <property type="match status" value="1"/>
</dbReference>
<feature type="domain" description="Myb-like" evidence="5">
    <location>
        <begin position="102"/>
        <end position="152"/>
    </location>
</feature>
<dbReference type="Proteomes" id="UP001301350">
    <property type="component" value="Unassembled WGS sequence"/>
</dbReference>
<feature type="domain" description="HTH myb-type" evidence="8">
    <location>
        <begin position="102"/>
        <end position="156"/>
    </location>
</feature>
<dbReference type="PROSITE" id="PS51293">
    <property type="entry name" value="SANT"/>
    <property type="match status" value="1"/>
</dbReference>
<feature type="compositionally biased region" description="Low complexity" evidence="4">
    <location>
        <begin position="226"/>
        <end position="235"/>
    </location>
</feature>
<dbReference type="SUPFAM" id="SSF46689">
    <property type="entry name" value="Homeodomain-like"/>
    <property type="match status" value="1"/>
</dbReference>
<dbReference type="InterPro" id="IPR037518">
    <property type="entry name" value="MPN"/>
</dbReference>
<feature type="compositionally biased region" description="Acidic residues" evidence="4">
    <location>
        <begin position="64"/>
        <end position="77"/>
    </location>
</feature>
<keyword evidence="3" id="KW-0539">Nucleus</keyword>
<protein>
    <recommendedName>
        <fullName evidence="11">Myb-like, SWIRM and MPN domain-containing protein 1</fullName>
    </recommendedName>
</protein>
<dbReference type="InterPro" id="IPR009057">
    <property type="entry name" value="Homeodomain-like_sf"/>
</dbReference>
<dbReference type="InterPro" id="IPR017884">
    <property type="entry name" value="SANT_dom"/>
</dbReference>
<feature type="domain" description="SANT" evidence="7">
    <location>
        <begin position="105"/>
        <end position="160"/>
    </location>
</feature>
<evidence type="ECO:0000313" key="9">
    <source>
        <dbReference type="EMBL" id="KAK4536539.1"/>
    </source>
</evidence>
<dbReference type="NCBIfam" id="TIGR01557">
    <property type="entry name" value="myb_SHAQKYF"/>
    <property type="match status" value="1"/>
</dbReference>
<dbReference type="CDD" id="cd00167">
    <property type="entry name" value="SANT"/>
    <property type="match status" value="1"/>
</dbReference>
<keyword evidence="1" id="KW-0805">Transcription regulation</keyword>
<dbReference type="Pfam" id="PF00249">
    <property type="entry name" value="Myb_DNA-binding"/>
    <property type="match status" value="1"/>
</dbReference>
<dbReference type="InterPro" id="IPR001005">
    <property type="entry name" value="SANT/Myb"/>
</dbReference>
<dbReference type="AlphaFoldDB" id="A0AAV9IWP4"/>
<evidence type="ECO:0000259" key="6">
    <source>
        <dbReference type="PROSITE" id="PS50249"/>
    </source>
</evidence>
<evidence type="ECO:0000259" key="8">
    <source>
        <dbReference type="PROSITE" id="PS51294"/>
    </source>
</evidence>
<proteinExistence type="predicted"/>
<evidence type="ECO:0000259" key="7">
    <source>
        <dbReference type="PROSITE" id="PS51293"/>
    </source>
</evidence>
<dbReference type="PROSITE" id="PS50249">
    <property type="entry name" value="MPN"/>
    <property type="match status" value="1"/>
</dbReference>
<keyword evidence="10" id="KW-1185">Reference proteome</keyword>
<feature type="domain" description="MPN" evidence="6">
    <location>
        <begin position="291"/>
        <end position="433"/>
    </location>
</feature>
<dbReference type="PROSITE" id="PS51294">
    <property type="entry name" value="HTH_MYB"/>
    <property type="match status" value="1"/>
</dbReference>
<dbReference type="InterPro" id="IPR017930">
    <property type="entry name" value="Myb_dom"/>
</dbReference>
<dbReference type="EMBL" id="JANCYW010000008">
    <property type="protein sequence ID" value="KAK4536539.1"/>
    <property type="molecule type" value="Genomic_DNA"/>
</dbReference>
<organism evidence="9 10">
    <name type="scientific">Cyanidium caldarium</name>
    <name type="common">Red alga</name>
    <dbReference type="NCBI Taxonomy" id="2771"/>
    <lineage>
        <taxon>Eukaryota</taxon>
        <taxon>Rhodophyta</taxon>
        <taxon>Bangiophyceae</taxon>
        <taxon>Cyanidiales</taxon>
        <taxon>Cyanidiaceae</taxon>
        <taxon>Cyanidium</taxon>
    </lineage>
</organism>
<feature type="region of interest" description="Disordered" evidence="4">
    <location>
        <begin position="22"/>
        <end position="112"/>
    </location>
</feature>
<evidence type="ECO:0000313" key="10">
    <source>
        <dbReference type="Proteomes" id="UP001301350"/>
    </source>
</evidence>
<dbReference type="Pfam" id="PF01398">
    <property type="entry name" value="JAB"/>
    <property type="match status" value="1"/>
</dbReference>
<dbReference type="SUPFAM" id="SSF102712">
    <property type="entry name" value="JAB1/MPN domain"/>
    <property type="match status" value="1"/>
</dbReference>
<feature type="region of interest" description="Disordered" evidence="4">
    <location>
        <begin position="164"/>
        <end position="183"/>
    </location>
</feature>
<evidence type="ECO:0000256" key="3">
    <source>
        <dbReference type="ARBA" id="ARBA00023242"/>
    </source>
</evidence>
<evidence type="ECO:0000256" key="1">
    <source>
        <dbReference type="ARBA" id="ARBA00023015"/>
    </source>
</evidence>
<dbReference type="GO" id="GO:0003677">
    <property type="term" value="F:DNA binding"/>
    <property type="evidence" value="ECO:0007669"/>
    <property type="project" value="InterPro"/>
</dbReference>
<dbReference type="InterPro" id="IPR006447">
    <property type="entry name" value="Myb_dom_plants"/>
</dbReference>
<sequence>MVADPQAEDQIQNDALLAQILMQQEEEEGEENDYAASSWDVWGGVADSPVAKRPRSRKRGNDLEAGDDDDDDDDEDWCERRKAPAPRGRASHEKVEVGGGKAPRQRPSAWSAEEERRFLEALETYGRDWQRCAAHVGTRSANNFRSHAQKYFIKLYSEGQPVPSKVAESGAGHTLSGKPLDPNSAAARAYLNGAVYRRELQRRNRGAGEEESDEVAAQMAMDAALQPEEQQPEGELGNREPTEYVRQRPKRTTVNRRSIASLYNVSTEADELRFVNCMTYEDDDDEQPFGVRVQPRAALLMDLHAHLDENEVIGFLGGRYEAAQRQVQVVDAFPCRAAGGSAGHTDVELDAESAVEARAHIEASGLEVVGWYHSHPTFRPDPSVRDVENQRNYQRQFEGERAAAPFVGAIVSPYDMALPTACSRIRWFHVGIRAGDDGIAYLLREEKVGGVLFAGEEERESLVERVGELLKQNRVRWDKRWIHHSEKGELLRLARVDKVRESLLAHVGEEDEDGREWVEWVVEKVSELGM</sequence>
<dbReference type="PANTHER" id="PTHR10410">
    <property type="entry name" value="EUKARYOTIC TRANSLATION INITIATION FACTOR 3 -RELATED"/>
    <property type="match status" value="1"/>
</dbReference>
<dbReference type="InterPro" id="IPR050242">
    <property type="entry name" value="JAMM_MPN+_peptidase_M67A"/>
</dbReference>
<accession>A0AAV9IWP4</accession>
<dbReference type="Gene3D" id="3.40.140.10">
    <property type="entry name" value="Cytidine Deaminase, domain 2"/>
    <property type="match status" value="1"/>
</dbReference>
<evidence type="ECO:0000259" key="5">
    <source>
        <dbReference type="PROSITE" id="PS50090"/>
    </source>
</evidence>
<feature type="compositionally biased region" description="Acidic residues" evidence="4">
    <location>
        <begin position="24"/>
        <end position="33"/>
    </location>
</feature>
<keyword evidence="2" id="KW-0804">Transcription</keyword>
<gene>
    <name evidence="9" type="ORF">CDCA_CDCA08G2564</name>
</gene>
<dbReference type="PROSITE" id="PS50090">
    <property type="entry name" value="MYB_LIKE"/>
    <property type="match status" value="1"/>
</dbReference>
<feature type="compositionally biased region" description="Basic and acidic residues" evidence="4">
    <location>
        <begin position="236"/>
        <end position="246"/>
    </location>
</feature>
<reference evidence="9 10" key="1">
    <citation type="submission" date="2022-07" db="EMBL/GenBank/DDBJ databases">
        <title>Genome-wide signatures of adaptation to extreme environments.</title>
        <authorList>
            <person name="Cho C.H."/>
            <person name="Yoon H.S."/>
        </authorList>
    </citation>
    <scope>NUCLEOTIDE SEQUENCE [LARGE SCALE GENOMIC DNA]</scope>
    <source>
        <strain evidence="9 10">DBV 063 E5</strain>
    </source>
</reference>
<dbReference type="GO" id="GO:0008237">
    <property type="term" value="F:metallopeptidase activity"/>
    <property type="evidence" value="ECO:0007669"/>
    <property type="project" value="InterPro"/>
</dbReference>
<evidence type="ECO:0000256" key="4">
    <source>
        <dbReference type="SAM" id="MobiDB-lite"/>
    </source>
</evidence>
<dbReference type="InterPro" id="IPR000555">
    <property type="entry name" value="JAMM/MPN+_dom"/>
</dbReference>
<name>A0AAV9IWP4_CYACA</name>
<evidence type="ECO:0000256" key="2">
    <source>
        <dbReference type="ARBA" id="ARBA00023163"/>
    </source>
</evidence>
<comment type="caution">
    <text evidence="9">The sequence shown here is derived from an EMBL/GenBank/DDBJ whole genome shotgun (WGS) entry which is preliminary data.</text>
</comment>